<organism evidence="1 2">
    <name type="scientific">Azospirillum himalayense</name>
    <dbReference type="NCBI Taxonomy" id="654847"/>
    <lineage>
        <taxon>Bacteria</taxon>
        <taxon>Pseudomonadati</taxon>
        <taxon>Pseudomonadota</taxon>
        <taxon>Alphaproteobacteria</taxon>
        <taxon>Rhodospirillales</taxon>
        <taxon>Azospirillaceae</taxon>
        <taxon>Azospirillum</taxon>
    </lineage>
</organism>
<dbReference type="EMBL" id="JBHSLC010000038">
    <property type="protein sequence ID" value="MFC5357074.1"/>
    <property type="molecule type" value="Genomic_DNA"/>
</dbReference>
<dbReference type="Proteomes" id="UP001596166">
    <property type="component" value="Unassembled WGS sequence"/>
</dbReference>
<dbReference type="RefSeq" id="WP_376996610.1">
    <property type="nucleotide sequence ID" value="NZ_JBHSLC010000038.1"/>
</dbReference>
<sequence length="194" mass="21927">MVTADYPPYEAGSYVSTYETDLGQKLWPWLNSEVNIVRLETASNLGRPAAEALDEPLLAEFGAAILDDRVKQMLGHMIRQVLERRGYVIDQQNVKVTSGAPFSRATRYKRRDQTTFHVFRAGNGRQVALTARRDAGSTLPPPSGGDAWWYDRSFDGELRGRVAFGVPDWKKACEDVAKQGFHLYHQERLLRAAR</sequence>
<keyword evidence="2" id="KW-1185">Reference proteome</keyword>
<protein>
    <recommendedName>
        <fullName evidence="3">HK97 gp10 family phage protein</fullName>
    </recommendedName>
</protein>
<name>A0ABW0G7Y7_9PROT</name>
<evidence type="ECO:0000313" key="2">
    <source>
        <dbReference type="Proteomes" id="UP001596166"/>
    </source>
</evidence>
<reference evidence="2" key="1">
    <citation type="journal article" date="2019" name="Int. J. Syst. Evol. Microbiol.">
        <title>The Global Catalogue of Microorganisms (GCM) 10K type strain sequencing project: providing services to taxonomists for standard genome sequencing and annotation.</title>
        <authorList>
            <consortium name="The Broad Institute Genomics Platform"/>
            <consortium name="The Broad Institute Genome Sequencing Center for Infectious Disease"/>
            <person name="Wu L."/>
            <person name="Ma J."/>
        </authorList>
    </citation>
    <scope>NUCLEOTIDE SEQUENCE [LARGE SCALE GENOMIC DNA]</scope>
    <source>
        <strain evidence="2">CCUG 58760</strain>
    </source>
</reference>
<evidence type="ECO:0000313" key="1">
    <source>
        <dbReference type="EMBL" id="MFC5357074.1"/>
    </source>
</evidence>
<comment type="caution">
    <text evidence="1">The sequence shown here is derived from an EMBL/GenBank/DDBJ whole genome shotgun (WGS) entry which is preliminary data.</text>
</comment>
<gene>
    <name evidence="1" type="ORF">ACFPMG_18850</name>
</gene>
<evidence type="ECO:0008006" key="3">
    <source>
        <dbReference type="Google" id="ProtNLM"/>
    </source>
</evidence>
<accession>A0ABW0G7Y7</accession>
<proteinExistence type="predicted"/>